<dbReference type="EMBL" id="KL198025">
    <property type="protein sequence ID" value="KDQ16996.1"/>
    <property type="molecule type" value="Genomic_DNA"/>
</dbReference>
<feature type="compositionally biased region" description="Low complexity" evidence="1">
    <location>
        <begin position="16"/>
        <end position="27"/>
    </location>
</feature>
<proteinExistence type="predicted"/>
<dbReference type="HOGENOM" id="CLU_1906403_0_0_1"/>
<evidence type="ECO:0000313" key="3">
    <source>
        <dbReference type="Proteomes" id="UP000027195"/>
    </source>
</evidence>
<keyword evidence="3" id="KW-1185">Reference proteome</keyword>
<evidence type="ECO:0000313" key="2">
    <source>
        <dbReference type="EMBL" id="KDQ16996.1"/>
    </source>
</evidence>
<name>A0A067MZP1_BOTB1</name>
<dbReference type="Proteomes" id="UP000027195">
    <property type="component" value="Unassembled WGS sequence"/>
</dbReference>
<feature type="region of interest" description="Disordered" evidence="1">
    <location>
        <begin position="1"/>
        <end position="27"/>
    </location>
</feature>
<evidence type="ECO:0000256" key="1">
    <source>
        <dbReference type="SAM" id="MobiDB-lite"/>
    </source>
</evidence>
<dbReference type="InParanoid" id="A0A067MZP1"/>
<feature type="compositionally biased region" description="Basic and acidic residues" evidence="1">
    <location>
        <begin position="1"/>
        <end position="10"/>
    </location>
</feature>
<protein>
    <submittedName>
        <fullName evidence="2">Uncharacterized protein</fullName>
    </submittedName>
</protein>
<organism evidence="2 3">
    <name type="scientific">Botryobasidium botryosum (strain FD-172 SS1)</name>
    <dbReference type="NCBI Taxonomy" id="930990"/>
    <lineage>
        <taxon>Eukaryota</taxon>
        <taxon>Fungi</taxon>
        <taxon>Dikarya</taxon>
        <taxon>Basidiomycota</taxon>
        <taxon>Agaricomycotina</taxon>
        <taxon>Agaricomycetes</taxon>
        <taxon>Cantharellales</taxon>
        <taxon>Botryobasidiaceae</taxon>
        <taxon>Botryobasidium</taxon>
    </lineage>
</organism>
<accession>A0A067MZP1</accession>
<sequence>MMASQIDDHPAVYTQSSASAANTAASSLASDQAAIQAPFSRFDSSPTAGEFDDDIKRFESVEEHLQERMLSLMLEFRVWSQSRPAHESQVCGEKVLVECEEIERRELEQERARESLLGFINSVRNALAALHAL</sequence>
<reference evidence="3" key="1">
    <citation type="journal article" date="2014" name="Proc. Natl. Acad. Sci. U.S.A.">
        <title>Extensive sampling of basidiomycete genomes demonstrates inadequacy of the white-rot/brown-rot paradigm for wood decay fungi.</title>
        <authorList>
            <person name="Riley R."/>
            <person name="Salamov A.A."/>
            <person name="Brown D.W."/>
            <person name="Nagy L.G."/>
            <person name="Floudas D."/>
            <person name="Held B.W."/>
            <person name="Levasseur A."/>
            <person name="Lombard V."/>
            <person name="Morin E."/>
            <person name="Otillar R."/>
            <person name="Lindquist E.A."/>
            <person name="Sun H."/>
            <person name="LaButti K.M."/>
            <person name="Schmutz J."/>
            <person name="Jabbour D."/>
            <person name="Luo H."/>
            <person name="Baker S.E."/>
            <person name="Pisabarro A.G."/>
            <person name="Walton J.D."/>
            <person name="Blanchette R.A."/>
            <person name="Henrissat B."/>
            <person name="Martin F."/>
            <person name="Cullen D."/>
            <person name="Hibbett D.S."/>
            <person name="Grigoriev I.V."/>
        </authorList>
    </citation>
    <scope>NUCLEOTIDE SEQUENCE [LARGE SCALE GENOMIC DNA]</scope>
    <source>
        <strain evidence="3">FD-172 SS1</strain>
    </source>
</reference>
<dbReference type="AlphaFoldDB" id="A0A067MZP1"/>
<gene>
    <name evidence="2" type="ORF">BOTBODRAFT_30374</name>
</gene>